<keyword evidence="3" id="KW-1185">Reference proteome</keyword>
<feature type="compositionally biased region" description="Acidic residues" evidence="1">
    <location>
        <begin position="13"/>
        <end position="22"/>
    </location>
</feature>
<accession>A0A0J7XL33</accession>
<evidence type="ECO:0000313" key="3">
    <source>
        <dbReference type="Proteomes" id="UP000052268"/>
    </source>
</evidence>
<dbReference type="RefSeq" id="WP_059152769.1">
    <property type="nucleotide sequence ID" value="NZ_KQ130456.1"/>
</dbReference>
<feature type="compositionally biased region" description="Low complexity" evidence="1">
    <location>
        <begin position="23"/>
        <end position="32"/>
    </location>
</feature>
<dbReference type="PATRIC" id="fig|1114963.3.peg.3753"/>
<dbReference type="EMBL" id="JACU01000008">
    <property type="protein sequence ID" value="KMS52706.1"/>
    <property type="molecule type" value="Genomic_DNA"/>
</dbReference>
<evidence type="ECO:0000256" key="1">
    <source>
        <dbReference type="SAM" id="MobiDB-lite"/>
    </source>
</evidence>
<feature type="compositionally biased region" description="Acidic residues" evidence="1">
    <location>
        <begin position="97"/>
        <end position="106"/>
    </location>
</feature>
<dbReference type="Proteomes" id="UP000052268">
    <property type="component" value="Unassembled WGS sequence"/>
</dbReference>
<dbReference type="OrthoDB" id="7427177at2"/>
<reference evidence="2 3" key="1">
    <citation type="journal article" date="2015" name="G3 (Bethesda)">
        <title>Insights into Ongoing Evolution of the Hexachlorocyclohexane Catabolic Pathway from Comparative Genomics of Ten Sphingomonadaceae Strains.</title>
        <authorList>
            <person name="Pearce S.L."/>
            <person name="Oakeshott J.G."/>
            <person name="Pandey G."/>
        </authorList>
    </citation>
    <scope>NUCLEOTIDE SEQUENCE [LARGE SCALE GENOMIC DNA]</scope>
    <source>
        <strain evidence="2 3">LL02</strain>
    </source>
</reference>
<comment type="caution">
    <text evidence="2">The sequence shown here is derived from an EMBL/GenBank/DDBJ whole genome shotgun (WGS) entry which is preliminary data.</text>
</comment>
<dbReference type="AlphaFoldDB" id="A0A0J7XL33"/>
<evidence type="ECO:0000313" key="2">
    <source>
        <dbReference type="EMBL" id="KMS52706.1"/>
    </source>
</evidence>
<name>A0A0J7XL33_9SPHN</name>
<protein>
    <submittedName>
        <fullName evidence="2">Uncharacterized protein</fullName>
    </submittedName>
</protein>
<proteinExistence type="predicted"/>
<feature type="region of interest" description="Disordered" evidence="1">
    <location>
        <begin position="1"/>
        <end position="106"/>
    </location>
</feature>
<gene>
    <name evidence="2" type="ORF">V474_24495</name>
</gene>
<feature type="compositionally biased region" description="Basic and acidic residues" evidence="1">
    <location>
        <begin position="43"/>
        <end position="52"/>
    </location>
</feature>
<sequence>MTERPDDVAPETVNDEQEDEEAQAQSVAEQAQGRTSGNPGLSDTEKVKGGIRDEDDIEDVVDHMNQMDTSGTIDMSAYDGEETMDDLEGRYGKNNAADEDFANDDS</sequence>
<organism evidence="2 3">
    <name type="scientific">Novosphingobium barchaimii LL02</name>
    <dbReference type="NCBI Taxonomy" id="1114963"/>
    <lineage>
        <taxon>Bacteria</taxon>
        <taxon>Pseudomonadati</taxon>
        <taxon>Pseudomonadota</taxon>
        <taxon>Alphaproteobacteria</taxon>
        <taxon>Sphingomonadales</taxon>
        <taxon>Sphingomonadaceae</taxon>
        <taxon>Novosphingobium</taxon>
    </lineage>
</organism>